<dbReference type="Gene3D" id="3.30.1240.10">
    <property type="match status" value="1"/>
</dbReference>
<evidence type="ECO:0000313" key="1">
    <source>
        <dbReference type="EMBL" id="MDM7830914.1"/>
    </source>
</evidence>
<sequence>MTDASLSSRHWPTTAPRLVATDLDNTLLGPDGRVSARTQRALAAAAEAGIAVVFVSARPLRRLRELAEHVAGHGIAICSNGAAVFDVGADVVLAEEGMAPAEVACVAGALRAAWGAQNVHFATEHAGGFDKEAAFTESYAVPAGSRVAESIEDVLTPSTLKLLVRTSLPWDETFARRVAAVIGDAGLVADSGAPGLGEISRTGVTKAATLERWAADLGIGPHDVWAFGDAPNDLPMLRWAGASFAVANAFPEVRAAATHTCPSNADDGVARVLEHAVGLGSTR</sequence>
<dbReference type="InterPro" id="IPR006379">
    <property type="entry name" value="HAD-SF_hydro_IIB"/>
</dbReference>
<dbReference type="NCBIfam" id="TIGR01484">
    <property type="entry name" value="HAD-SF-IIB"/>
    <property type="match status" value="1"/>
</dbReference>
<dbReference type="PANTHER" id="PTHR10000">
    <property type="entry name" value="PHOSPHOSERINE PHOSPHATASE"/>
    <property type="match status" value="1"/>
</dbReference>
<reference evidence="1 2" key="1">
    <citation type="submission" date="2023-06" db="EMBL/GenBank/DDBJ databases">
        <title>Cellulomonas sp. MW9 Whole genome sequence.</title>
        <authorList>
            <person name="Park S."/>
        </authorList>
    </citation>
    <scope>NUCLEOTIDE SEQUENCE [LARGE SCALE GENOMIC DNA]</scope>
    <source>
        <strain evidence="1 2">MW9</strain>
    </source>
</reference>
<dbReference type="InterPro" id="IPR023214">
    <property type="entry name" value="HAD_sf"/>
</dbReference>
<proteinExistence type="predicted"/>
<keyword evidence="1" id="KW-0378">Hydrolase</keyword>
<protein>
    <submittedName>
        <fullName evidence="1">HAD family hydrolase</fullName>
        <ecNumber evidence="1">3.1.3.-</ecNumber>
    </submittedName>
</protein>
<dbReference type="GO" id="GO:0016787">
    <property type="term" value="F:hydrolase activity"/>
    <property type="evidence" value="ECO:0007669"/>
    <property type="project" value="UniProtKB-KW"/>
</dbReference>
<comment type="caution">
    <text evidence="1">The sequence shown here is derived from an EMBL/GenBank/DDBJ whole genome shotgun (WGS) entry which is preliminary data.</text>
</comment>
<keyword evidence="2" id="KW-1185">Reference proteome</keyword>
<gene>
    <name evidence="1" type="ORF">QRT05_06180</name>
</gene>
<dbReference type="EC" id="3.1.3.-" evidence="1"/>
<name>A0ABT7S7K6_9CELL</name>
<dbReference type="PANTHER" id="PTHR10000:SF8">
    <property type="entry name" value="HAD SUPERFAMILY HYDROLASE-LIKE, TYPE 3"/>
    <property type="match status" value="1"/>
</dbReference>
<organism evidence="1 2">
    <name type="scientific">Cellulomonas edaphi</name>
    <dbReference type="NCBI Taxonomy" id="3053468"/>
    <lineage>
        <taxon>Bacteria</taxon>
        <taxon>Bacillati</taxon>
        <taxon>Actinomycetota</taxon>
        <taxon>Actinomycetes</taxon>
        <taxon>Micrococcales</taxon>
        <taxon>Cellulomonadaceae</taxon>
        <taxon>Cellulomonas</taxon>
    </lineage>
</organism>
<dbReference type="Pfam" id="PF08282">
    <property type="entry name" value="Hydrolase_3"/>
    <property type="match status" value="1"/>
</dbReference>
<dbReference type="InterPro" id="IPR036412">
    <property type="entry name" value="HAD-like_sf"/>
</dbReference>
<accession>A0ABT7S7K6</accession>
<dbReference type="EMBL" id="JAUCGR010000001">
    <property type="protein sequence ID" value="MDM7830914.1"/>
    <property type="molecule type" value="Genomic_DNA"/>
</dbReference>
<dbReference type="RefSeq" id="WP_289446066.1">
    <property type="nucleotide sequence ID" value="NZ_JAUCGR010000001.1"/>
</dbReference>
<dbReference type="Proteomes" id="UP001321453">
    <property type="component" value="Unassembled WGS sequence"/>
</dbReference>
<dbReference type="SUPFAM" id="SSF56784">
    <property type="entry name" value="HAD-like"/>
    <property type="match status" value="1"/>
</dbReference>
<dbReference type="Gene3D" id="3.40.50.1000">
    <property type="entry name" value="HAD superfamily/HAD-like"/>
    <property type="match status" value="1"/>
</dbReference>
<evidence type="ECO:0000313" key="2">
    <source>
        <dbReference type="Proteomes" id="UP001321453"/>
    </source>
</evidence>